<comment type="caution">
    <text evidence="2">The sequence shown here is derived from an EMBL/GenBank/DDBJ whole genome shotgun (WGS) entry which is preliminary data.</text>
</comment>
<evidence type="ECO:0000313" key="2">
    <source>
        <dbReference type="EMBL" id="MDN4463923.1"/>
    </source>
</evidence>
<organism evidence="2 3">
    <name type="scientific">Microbacterium aurantiacum</name>
    <dbReference type="NCBI Taxonomy" id="162393"/>
    <lineage>
        <taxon>Bacteria</taxon>
        <taxon>Bacillati</taxon>
        <taxon>Actinomycetota</taxon>
        <taxon>Actinomycetes</taxon>
        <taxon>Micrococcales</taxon>
        <taxon>Microbacteriaceae</taxon>
        <taxon>Microbacterium</taxon>
    </lineage>
</organism>
<name>A0ABT8FRH5_9MICO</name>
<keyword evidence="3" id="KW-1185">Reference proteome</keyword>
<accession>A0ABT8FRH5</accession>
<sequence>MTVTDVAPPTIPTRTNPDDWHVDEIVTTDDGTRWKIRALNPGSGRVVLSSMNVTNADIWWNTTVDKLPGKAAK</sequence>
<dbReference type="EMBL" id="JAHWXI010000004">
    <property type="protein sequence ID" value="MDN4463923.1"/>
    <property type="molecule type" value="Genomic_DNA"/>
</dbReference>
<gene>
    <name evidence="2" type="ORF">KZC48_05860</name>
</gene>
<protein>
    <submittedName>
        <fullName evidence="2">Uncharacterized protein</fullName>
    </submittedName>
</protein>
<dbReference type="Proteomes" id="UP001172731">
    <property type="component" value="Unassembled WGS sequence"/>
</dbReference>
<reference evidence="2" key="1">
    <citation type="submission" date="2021-06" db="EMBL/GenBank/DDBJ databases">
        <title>Genome-based taxonomic framework of Microbacterium strains isolated from marine environment, the description of four new species and reclassification of four preexisting species.</title>
        <authorList>
            <person name="Lee S.D."/>
            <person name="Kim S.-M."/>
            <person name="Byeon Y.-S."/>
            <person name="Yang H.L."/>
            <person name="Kim I.S."/>
        </authorList>
    </citation>
    <scope>NUCLEOTIDE SEQUENCE</scope>
    <source>
        <strain evidence="2">KACC 20510</strain>
    </source>
</reference>
<feature type="region of interest" description="Disordered" evidence="1">
    <location>
        <begin position="1"/>
        <end position="21"/>
    </location>
</feature>
<proteinExistence type="predicted"/>
<evidence type="ECO:0000256" key="1">
    <source>
        <dbReference type="SAM" id="MobiDB-lite"/>
    </source>
</evidence>
<evidence type="ECO:0000313" key="3">
    <source>
        <dbReference type="Proteomes" id="UP001172731"/>
    </source>
</evidence>
<dbReference type="RefSeq" id="WP_301133053.1">
    <property type="nucleotide sequence ID" value="NZ_BAAAUQ010000019.1"/>
</dbReference>